<evidence type="ECO:0000256" key="5">
    <source>
        <dbReference type="ARBA" id="ARBA00022840"/>
    </source>
</evidence>
<keyword evidence="8" id="KW-1185">Reference proteome</keyword>
<dbReference type="STRING" id="92947.BVG79_00893"/>
<keyword evidence="3" id="KW-0536">Nodulation</keyword>
<reference evidence="7 8" key="1">
    <citation type="submission" date="2017-02" db="EMBL/GenBank/DDBJ databases">
        <title>Ketogulonicigenium robustum SPU B003 Genome sequencing and assembly.</title>
        <authorList>
            <person name="Li Y."/>
            <person name="Liu L."/>
            <person name="Wang C."/>
            <person name="Zhang M."/>
            <person name="Zhang T."/>
            <person name="Zhang Y."/>
        </authorList>
    </citation>
    <scope>NUCLEOTIDE SEQUENCE [LARGE SCALE GENOMIC DNA]</scope>
    <source>
        <strain evidence="7 8">SPU_B003</strain>
    </source>
</reference>
<proteinExistence type="inferred from homology"/>
<comment type="similarity">
    <text evidence="1">Belongs to the ABC transporter superfamily.</text>
</comment>
<dbReference type="Gene3D" id="3.40.50.300">
    <property type="entry name" value="P-loop containing nucleotide triphosphate hydrolases"/>
    <property type="match status" value="1"/>
</dbReference>
<dbReference type="PANTHER" id="PTHR42711">
    <property type="entry name" value="ABC TRANSPORTER ATP-BINDING PROTEIN"/>
    <property type="match status" value="1"/>
</dbReference>
<protein>
    <submittedName>
        <fullName evidence="7">Daunorubicin resistance ABC transporter ATPase subunit</fullName>
    </submittedName>
</protein>
<dbReference type="KEGG" id="kro:BVG79_00893"/>
<sequence>MTGRSQLFTLDAVTVEFGRNVALDRVSLQIAQGEWFSILGRNGAGKSTLIKVLASLLRPDFGKAFFHFQGKMRPVGRARQHLGFVPQSGSLDARLSVLENLLFAAALQGLRGPRRKAAIDAALTQFEPLADRIVGTLSTGQKRRVEVARALLHEPAVLILDEATAGIDAHSRQQIWDQIAARRNAQNVSVIMTSHFIEEVAQSERACIMHGGKLHGIWQTDALLDKFGGQHYRITPTDSAARAALLVALHDATLDAATGDVLLTTTSAAPADLAAIARYGAKVAAGRAPLERAIISATEGVNPGVSA</sequence>
<dbReference type="EMBL" id="CP019937">
    <property type="protein sequence ID" value="ARO14245.1"/>
    <property type="molecule type" value="Genomic_DNA"/>
</dbReference>
<dbReference type="Pfam" id="PF00005">
    <property type="entry name" value="ABC_tran"/>
    <property type="match status" value="1"/>
</dbReference>
<evidence type="ECO:0000256" key="1">
    <source>
        <dbReference type="ARBA" id="ARBA00005417"/>
    </source>
</evidence>
<dbReference type="Proteomes" id="UP000242447">
    <property type="component" value="Chromosome"/>
</dbReference>
<keyword evidence="4" id="KW-0547">Nucleotide-binding</keyword>
<dbReference type="InterPro" id="IPR027417">
    <property type="entry name" value="P-loop_NTPase"/>
</dbReference>
<evidence type="ECO:0000256" key="3">
    <source>
        <dbReference type="ARBA" id="ARBA00022458"/>
    </source>
</evidence>
<dbReference type="GO" id="GO:0016887">
    <property type="term" value="F:ATP hydrolysis activity"/>
    <property type="evidence" value="ECO:0007669"/>
    <property type="project" value="InterPro"/>
</dbReference>
<dbReference type="InterPro" id="IPR003439">
    <property type="entry name" value="ABC_transporter-like_ATP-bd"/>
</dbReference>
<evidence type="ECO:0000256" key="4">
    <source>
        <dbReference type="ARBA" id="ARBA00022741"/>
    </source>
</evidence>
<organism evidence="7 8">
    <name type="scientific">Ketogulonicigenium robustum</name>
    <dbReference type="NCBI Taxonomy" id="92947"/>
    <lineage>
        <taxon>Bacteria</taxon>
        <taxon>Pseudomonadati</taxon>
        <taxon>Pseudomonadota</taxon>
        <taxon>Alphaproteobacteria</taxon>
        <taxon>Rhodobacterales</taxon>
        <taxon>Roseobacteraceae</taxon>
        <taxon>Ketogulonicigenium</taxon>
    </lineage>
</organism>
<name>A0A1W6NYC4_9RHOB</name>
<evidence type="ECO:0000256" key="2">
    <source>
        <dbReference type="ARBA" id="ARBA00022448"/>
    </source>
</evidence>
<dbReference type="SMART" id="SM00382">
    <property type="entry name" value="AAA"/>
    <property type="match status" value="1"/>
</dbReference>
<dbReference type="PROSITE" id="PS50893">
    <property type="entry name" value="ABC_TRANSPORTER_2"/>
    <property type="match status" value="1"/>
</dbReference>
<gene>
    <name evidence="7" type="primary">drrA</name>
    <name evidence="7" type="ORF">BVG79_00893</name>
</gene>
<dbReference type="OrthoDB" id="9778547at2"/>
<keyword evidence="5" id="KW-0067">ATP-binding</keyword>
<dbReference type="InterPro" id="IPR050763">
    <property type="entry name" value="ABC_transporter_ATP-binding"/>
</dbReference>
<dbReference type="PANTHER" id="PTHR42711:SF5">
    <property type="entry name" value="ABC TRANSPORTER ATP-BINDING PROTEIN NATA"/>
    <property type="match status" value="1"/>
</dbReference>
<dbReference type="GO" id="GO:0005524">
    <property type="term" value="F:ATP binding"/>
    <property type="evidence" value="ECO:0007669"/>
    <property type="project" value="UniProtKB-KW"/>
</dbReference>
<evidence type="ECO:0000313" key="7">
    <source>
        <dbReference type="EMBL" id="ARO14245.1"/>
    </source>
</evidence>
<dbReference type="AlphaFoldDB" id="A0A1W6NYC4"/>
<feature type="domain" description="ABC transporter" evidence="6">
    <location>
        <begin position="7"/>
        <end position="236"/>
    </location>
</feature>
<dbReference type="SUPFAM" id="SSF52540">
    <property type="entry name" value="P-loop containing nucleoside triphosphate hydrolases"/>
    <property type="match status" value="1"/>
</dbReference>
<accession>A0A1W6NYC4</accession>
<evidence type="ECO:0000313" key="8">
    <source>
        <dbReference type="Proteomes" id="UP000242447"/>
    </source>
</evidence>
<dbReference type="InterPro" id="IPR003593">
    <property type="entry name" value="AAA+_ATPase"/>
</dbReference>
<keyword evidence="2" id="KW-0813">Transport</keyword>
<evidence type="ECO:0000259" key="6">
    <source>
        <dbReference type="PROSITE" id="PS50893"/>
    </source>
</evidence>
<dbReference type="RefSeq" id="WP_085785825.1">
    <property type="nucleotide sequence ID" value="NZ_CP019937.1"/>
</dbReference>